<sequence length="154" mass="17252">MLAARHAGRQSWLEDYATRESSTGHPVATARALTILSFADESETAGATIARLDNHGGMVGRAAEAARFACDRNRWSCIGYQRLAETGDCVDFWRYGTLLAKIADAHMVLWTGDYVEGPLLDRFGYSLTRCSRRSGHDRLSRSTRTRMASWRQYS</sequence>
<evidence type="ECO:0000313" key="2">
    <source>
        <dbReference type="Proteomes" id="UP000074310"/>
    </source>
</evidence>
<protein>
    <submittedName>
        <fullName evidence="1">Uncharacterized protein</fullName>
    </submittedName>
</protein>
<gene>
    <name evidence="1" type="ORF">NS334_10055</name>
</gene>
<organism evidence="1 2">
    <name type="scientific">Sphingomonas endophytica</name>
    <dbReference type="NCBI Taxonomy" id="869719"/>
    <lineage>
        <taxon>Bacteria</taxon>
        <taxon>Pseudomonadati</taxon>
        <taxon>Pseudomonadota</taxon>
        <taxon>Alphaproteobacteria</taxon>
        <taxon>Sphingomonadales</taxon>
        <taxon>Sphingomonadaceae</taxon>
        <taxon>Sphingomonas</taxon>
    </lineage>
</organism>
<dbReference type="Proteomes" id="UP000074310">
    <property type="component" value="Unassembled WGS sequence"/>
</dbReference>
<dbReference type="AlphaFoldDB" id="A0A147I205"/>
<reference evidence="1 2" key="1">
    <citation type="journal article" date="2016" name="Front. Microbiol.">
        <title>Genomic Resource of Rice Seed Associated Bacteria.</title>
        <authorList>
            <person name="Midha S."/>
            <person name="Bansal K."/>
            <person name="Sharma S."/>
            <person name="Kumar N."/>
            <person name="Patil P.P."/>
            <person name="Chaudhry V."/>
            <person name="Patil P.B."/>
        </authorList>
    </citation>
    <scope>NUCLEOTIDE SEQUENCE [LARGE SCALE GENOMIC DNA]</scope>
    <source>
        <strain evidence="1 2">NS334</strain>
    </source>
</reference>
<proteinExistence type="predicted"/>
<evidence type="ECO:0000313" key="1">
    <source>
        <dbReference type="EMBL" id="KTT71613.1"/>
    </source>
</evidence>
<accession>A0A147I205</accession>
<dbReference type="RefSeq" id="WP_058755839.1">
    <property type="nucleotide sequence ID" value="NZ_LDTB01000037.1"/>
</dbReference>
<name>A0A147I205_9SPHN</name>
<dbReference type="EMBL" id="LDTB01000037">
    <property type="protein sequence ID" value="KTT71613.1"/>
    <property type="molecule type" value="Genomic_DNA"/>
</dbReference>
<comment type="caution">
    <text evidence="1">The sequence shown here is derived from an EMBL/GenBank/DDBJ whole genome shotgun (WGS) entry which is preliminary data.</text>
</comment>
<dbReference type="OrthoDB" id="7210088at2"/>
<dbReference type="PATRIC" id="fig|869719.3.peg.1875"/>
<keyword evidence="2" id="KW-1185">Reference proteome</keyword>